<dbReference type="InterPro" id="IPR036525">
    <property type="entry name" value="Tubulin/FtsZ_GTPase_sf"/>
</dbReference>
<keyword evidence="4 5" id="KW-0342">GTP-binding</keyword>
<dbReference type="PROSITE" id="PS00227">
    <property type="entry name" value="TUBULIN"/>
    <property type="match status" value="1"/>
</dbReference>
<dbReference type="Proteomes" id="UP001307889">
    <property type="component" value="Chromosome 6"/>
</dbReference>
<dbReference type="InterPro" id="IPR018316">
    <property type="entry name" value="Tubulin/FtsZ_2-layer-sand-dom"/>
</dbReference>
<dbReference type="Gene3D" id="1.10.287.600">
    <property type="entry name" value="Helix hairpin bin"/>
    <property type="match status" value="1"/>
</dbReference>
<evidence type="ECO:0000256" key="5">
    <source>
        <dbReference type="RuleBase" id="RU000352"/>
    </source>
</evidence>
<dbReference type="Pfam" id="PF03953">
    <property type="entry name" value="Tubulin_C"/>
    <property type="match status" value="1"/>
</dbReference>
<evidence type="ECO:0000256" key="2">
    <source>
        <dbReference type="ARBA" id="ARBA00022701"/>
    </source>
</evidence>
<evidence type="ECO:0000313" key="8">
    <source>
        <dbReference type="Proteomes" id="UP001307889"/>
    </source>
</evidence>
<dbReference type="Pfam" id="PF00091">
    <property type="entry name" value="Tubulin"/>
    <property type="match status" value="1"/>
</dbReference>
<dbReference type="EMBL" id="AP028914">
    <property type="protein sequence ID" value="BES95461.1"/>
    <property type="molecule type" value="Genomic_DNA"/>
</dbReference>
<name>A0ABN7AX61_9HEMI</name>
<proteinExistence type="inferred from homology"/>
<evidence type="ECO:0000256" key="3">
    <source>
        <dbReference type="ARBA" id="ARBA00022741"/>
    </source>
</evidence>
<keyword evidence="3 5" id="KW-0547">Nucleotide-binding</keyword>
<protein>
    <submittedName>
        <fullName evidence="7">Tubulin, epsilon 1</fullName>
    </submittedName>
</protein>
<dbReference type="InterPro" id="IPR004057">
    <property type="entry name" value="Epsilon_tubulin"/>
</dbReference>
<dbReference type="PANTHER" id="PTHR11588">
    <property type="entry name" value="TUBULIN"/>
    <property type="match status" value="1"/>
</dbReference>
<dbReference type="SMART" id="SM00864">
    <property type="entry name" value="Tubulin"/>
    <property type="match status" value="1"/>
</dbReference>
<organism evidence="7 8">
    <name type="scientific">Nesidiocoris tenuis</name>
    <dbReference type="NCBI Taxonomy" id="355587"/>
    <lineage>
        <taxon>Eukaryota</taxon>
        <taxon>Metazoa</taxon>
        <taxon>Ecdysozoa</taxon>
        <taxon>Arthropoda</taxon>
        <taxon>Hexapoda</taxon>
        <taxon>Insecta</taxon>
        <taxon>Pterygota</taxon>
        <taxon>Neoptera</taxon>
        <taxon>Paraneoptera</taxon>
        <taxon>Hemiptera</taxon>
        <taxon>Heteroptera</taxon>
        <taxon>Panheteroptera</taxon>
        <taxon>Cimicomorpha</taxon>
        <taxon>Miridae</taxon>
        <taxon>Dicyphina</taxon>
        <taxon>Nesidiocoris</taxon>
    </lineage>
</organism>
<sequence length="441" mass="49695">MGEIITVQVGQCGNQIGQTFWPHVLKDYGLIRGNAAVPKKAKSDNYYDSFFYNPHQVSFASLDDMQRHNIKARALLVDMEDSVVERFHSSKLQYLFEKSCTLKSYPGSGNNWAVGHFTHGREQKETFLEMLQTSVERCDSLSGFLSMFSLSGGTGSGLGSAIVELLEEEYPKSNRFVCCVHPGENVDVVTAPYNILLSLSKLKEHATCVFPVDNKVLLDISNRLFMSKDMKFWKPYQNMNTIIAKFLLNITSGARFAGISDLNIGDLSSHLVPYPGLHFLASSMSPISFVKEEDIPVNQRHTNLIVDLWSKSNQLMPIPPTKGLVNSIALLARGDFSPSTLNTYVSKVQNRLRWSSWSTKTAKMAHCPKSPYDHPKSLTCLSNTDMMGHFFADTLVKFYRLYKKKAHVHHYTAVDGFEDSFLSSVRNLRDVVDAYEDNKQL</sequence>
<dbReference type="SUPFAM" id="SSF52490">
    <property type="entry name" value="Tubulin nucleotide-binding domain-like"/>
    <property type="match status" value="1"/>
</dbReference>
<dbReference type="PRINTS" id="PR01519">
    <property type="entry name" value="EPSLNTUBULIN"/>
</dbReference>
<keyword evidence="2 5" id="KW-0493">Microtubule</keyword>
<comment type="similarity">
    <text evidence="1 5">Belongs to the tubulin family.</text>
</comment>
<evidence type="ECO:0000259" key="6">
    <source>
        <dbReference type="SMART" id="SM00864"/>
    </source>
</evidence>
<reference evidence="7 8" key="1">
    <citation type="submission" date="2023-09" db="EMBL/GenBank/DDBJ databases">
        <title>Nesidiocoris tenuis whole genome shotgun sequence.</title>
        <authorList>
            <person name="Shibata T."/>
            <person name="Shimoda M."/>
            <person name="Kobayashi T."/>
            <person name="Uehara T."/>
        </authorList>
    </citation>
    <scope>NUCLEOTIDE SEQUENCE [LARGE SCALE GENOMIC DNA]</scope>
    <source>
        <strain evidence="7 8">Japan</strain>
    </source>
</reference>
<feature type="domain" description="Tubulin/FtsZ GTPase" evidence="6">
    <location>
        <begin position="56"/>
        <end position="258"/>
    </location>
</feature>
<evidence type="ECO:0000256" key="1">
    <source>
        <dbReference type="ARBA" id="ARBA00009636"/>
    </source>
</evidence>
<accession>A0ABN7AX61</accession>
<dbReference type="PRINTS" id="PR01161">
    <property type="entry name" value="TUBULIN"/>
</dbReference>
<dbReference type="InterPro" id="IPR008280">
    <property type="entry name" value="Tub_FtsZ_C"/>
</dbReference>
<dbReference type="SUPFAM" id="SSF55307">
    <property type="entry name" value="Tubulin C-terminal domain-like"/>
    <property type="match status" value="1"/>
</dbReference>
<dbReference type="InterPro" id="IPR003008">
    <property type="entry name" value="Tubulin_FtsZ_GTPase"/>
</dbReference>
<evidence type="ECO:0000313" key="7">
    <source>
        <dbReference type="EMBL" id="BES95461.1"/>
    </source>
</evidence>
<dbReference type="InterPro" id="IPR000217">
    <property type="entry name" value="Tubulin"/>
</dbReference>
<dbReference type="InterPro" id="IPR017975">
    <property type="entry name" value="Tubulin_CS"/>
</dbReference>
<dbReference type="InterPro" id="IPR023123">
    <property type="entry name" value="Tubulin_C"/>
</dbReference>
<gene>
    <name evidence="7" type="ORF">NTJ_08270</name>
</gene>
<evidence type="ECO:0000256" key="4">
    <source>
        <dbReference type="ARBA" id="ARBA00023134"/>
    </source>
</evidence>
<keyword evidence="8" id="KW-1185">Reference proteome</keyword>
<dbReference type="Gene3D" id="3.40.50.1440">
    <property type="entry name" value="Tubulin/FtsZ, GTPase domain"/>
    <property type="match status" value="1"/>
</dbReference>